<feature type="compositionally biased region" description="Basic and acidic residues" evidence="1">
    <location>
        <begin position="620"/>
        <end position="662"/>
    </location>
</feature>
<feature type="region of interest" description="Disordered" evidence="1">
    <location>
        <begin position="169"/>
        <end position="191"/>
    </location>
</feature>
<accession>A0A1H5SBU5</accession>
<feature type="region of interest" description="Disordered" evidence="1">
    <location>
        <begin position="243"/>
        <end position="298"/>
    </location>
</feature>
<dbReference type="Proteomes" id="UP000236754">
    <property type="component" value="Unassembled WGS sequence"/>
</dbReference>
<dbReference type="EMBL" id="FNVU01000001">
    <property type="protein sequence ID" value="SEF47874.1"/>
    <property type="molecule type" value="Genomic_DNA"/>
</dbReference>
<evidence type="ECO:0000313" key="3">
    <source>
        <dbReference type="Proteomes" id="UP000236754"/>
    </source>
</evidence>
<organism evidence="2 3">
    <name type="scientific">Actinacidiphila yanglinensis</name>
    <dbReference type="NCBI Taxonomy" id="310779"/>
    <lineage>
        <taxon>Bacteria</taxon>
        <taxon>Bacillati</taxon>
        <taxon>Actinomycetota</taxon>
        <taxon>Actinomycetes</taxon>
        <taxon>Kitasatosporales</taxon>
        <taxon>Streptomycetaceae</taxon>
        <taxon>Actinacidiphila</taxon>
    </lineage>
</organism>
<feature type="region of interest" description="Disordered" evidence="1">
    <location>
        <begin position="592"/>
        <end position="695"/>
    </location>
</feature>
<dbReference type="AlphaFoldDB" id="A0A1H5SBU5"/>
<proteinExistence type="predicted"/>
<protein>
    <submittedName>
        <fullName evidence="2">Uncharacterized protein</fullName>
    </submittedName>
</protein>
<sequence>MPGMEAEGGVGGGNSLAAPTWAVRIRRGDGTIAGAGVLVDPEWVLTHAGAVVEGEYVTAEFVGTGCASQRAVADQVCAPDAGGVALLRLDRSGPAGAASTLRRLSVPHRSVRMYGFPAVDGPGDWLAAGTERVAGSPDGRVRLAVAEPASAGFHGAGVTDATTGELVGVALPADPGTNPDRDGDHAGPYMSPAETVAHHLSRAAGWTRGWAAVDERLRVAREGEPAVFHPDFARRLADWLRGDRPRSAVPPPRPAAPSAPAGGPAVPAAPPSPAGPVRSPRPGRDGRQVKISQVRDDDSVRAATLRRALLLADRELRGPVRVSPQTDPPPGGLDLAVDATGRHTLWIADRVADRLGVLPEGPEAIDGGGPDLPVRRILAAPATLTLVVVGVDQAADPDSLLDLLALLRTRGDRMLLVFRHDGAHYARAQSQLVIEPSQQRQALLVGRLNAVTGALATALHEAMAEVAADCDRALEALVKAHAVRTTVAGTAGVVAGLGQDPDLGRFERVADRAERRIKEAVDRLGPLIERRDELIGRLDSYQVLHQEALDSEDLAAEDLYLAAYDLLHARPCDLEAAEIAMRAYADFIERWSSRHPPGDESKDGTPRPSTDPGEVPAQRQDQDPASARHPDEETESGKEPEPDHAAGPKWDHAASPDPDRASGPDPNHVSGASPDHASDPDHASGPDQEGDAIQP</sequence>
<feature type="compositionally biased region" description="Pro residues" evidence="1">
    <location>
        <begin position="248"/>
        <end position="257"/>
    </location>
</feature>
<feature type="compositionally biased region" description="Basic and acidic residues" evidence="1">
    <location>
        <begin position="282"/>
        <end position="298"/>
    </location>
</feature>
<dbReference type="SUPFAM" id="SSF50494">
    <property type="entry name" value="Trypsin-like serine proteases"/>
    <property type="match status" value="1"/>
</dbReference>
<feature type="compositionally biased region" description="Basic and acidic residues" evidence="1">
    <location>
        <begin position="592"/>
        <end position="605"/>
    </location>
</feature>
<gene>
    <name evidence="2" type="ORF">SAMN05216223_10167</name>
</gene>
<evidence type="ECO:0000313" key="2">
    <source>
        <dbReference type="EMBL" id="SEF47874.1"/>
    </source>
</evidence>
<dbReference type="InterPro" id="IPR009003">
    <property type="entry name" value="Peptidase_S1_PA"/>
</dbReference>
<reference evidence="2 3" key="1">
    <citation type="submission" date="2016-10" db="EMBL/GenBank/DDBJ databases">
        <authorList>
            <person name="de Groot N.N."/>
        </authorList>
    </citation>
    <scope>NUCLEOTIDE SEQUENCE [LARGE SCALE GENOMIC DNA]</scope>
    <source>
        <strain evidence="2 3">CGMCC 4.2023</strain>
    </source>
</reference>
<evidence type="ECO:0000256" key="1">
    <source>
        <dbReference type="SAM" id="MobiDB-lite"/>
    </source>
</evidence>
<keyword evidence="3" id="KW-1185">Reference proteome</keyword>
<name>A0A1H5SBU5_9ACTN</name>